<comment type="caution">
    <text evidence="1">The sequence shown here is derived from an EMBL/GenBank/DDBJ whole genome shotgun (WGS) entry which is preliminary data.</text>
</comment>
<dbReference type="HOGENOM" id="CLU_1948666_0_0_1"/>
<dbReference type="KEGG" id="cfj:CFIO01_09400"/>
<dbReference type="EMBL" id="JARH01000305">
    <property type="protein sequence ID" value="EXF82670.1"/>
    <property type="molecule type" value="Genomic_DNA"/>
</dbReference>
<accession>A0A010R1M4</accession>
<protein>
    <submittedName>
        <fullName evidence="1">Uncharacterized protein</fullName>
    </submittedName>
</protein>
<sequence length="129" mass="13939">MEVGKRKFDIWSLSRAHHRPRRAPYARPVQYHPCHPPSSVPVLVPVTGHGLSGPQSFPHPILSLAAALFTLPPPPGLFCSATTATLPPYFPPAYSAPANHVENTQSPRLLRCSASTCHLVSSSPLPSYS</sequence>
<reference evidence="1 2" key="1">
    <citation type="submission" date="2014-02" db="EMBL/GenBank/DDBJ databases">
        <title>The genome sequence of Colletotrichum fioriniae PJ7.</title>
        <authorList>
            <person name="Baroncelli R."/>
            <person name="Thon M.R."/>
        </authorList>
    </citation>
    <scope>NUCLEOTIDE SEQUENCE [LARGE SCALE GENOMIC DNA]</scope>
    <source>
        <strain evidence="1 2">PJ7</strain>
    </source>
</reference>
<proteinExistence type="predicted"/>
<keyword evidence="2" id="KW-1185">Reference proteome</keyword>
<evidence type="ECO:0000313" key="1">
    <source>
        <dbReference type="EMBL" id="EXF82670.1"/>
    </source>
</evidence>
<dbReference type="AlphaFoldDB" id="A0A010R1M4"/>
<evidence type="ECO:0000313" key="2">
    <source>
        <dbReference type="Proteomes" id="UP000020467"/>
    </source>
</evidence>
<dbReference type="OrthoDB" id="10518553at2759"/>
<dbReference type="Proteomes" id="UP000020467">
    <property type="component" value="Unassembled WGS sequence"/>
</dbReference>
<name>A0A010R1M4_9PEZI</name>
<gene>
    <name evidence="1" type="ORF">CFIO01_09400</name>
</gene>
<organism evidence="1 2">
    <name type="scientific">Colletotrichum fioriniae PJ7</name>
    <dbReference type="NCBI Taxonomy" id="1445577"/>
    <lineage>
        <taxon>Eukaryota</taxon>
        <taxon>Fungi</taxon>
        <taxon>Dikarya</taxon>
        <taxon>Ascomycota</taxon>
        <taxon>Pezizomycotina</taxon>
        <taxon>Sordariomycetes</taxon>
        <taxon>Hypocreomycetidae</taxon>
        <taxon>Glomerellales</taxon>
        <taxon>Glomerellaceae</taxon>
        <taxon>Colletotrichum</taxon>
        <taxon>Colletotrichum acutatum species complex</taxon>
    </lineage>
</organism>